<dbReference type="CDD" id="cd22160">
    <property type="entry name" value="F-box_AtFBL13-like"/>
    <property type="match status" value="1"/>
</dbReference>
<keyword evidence="3" id="KW-1185">Reference proteome</keyword>
<dbReference type="AlphaFoldDB" id="A0A445J0V0"/>
<comment type="caution">
    <text evidence="2">The sequence shown here is derived from an EMBL/GenBank/DDBJ whole genome shotgun (WGS) entry which is preliminary data.</text>
</comment>
<dbReference type="EMBL" id="QZWG01000009">
    <property type="protein sequence ID" value="RZB91988.1"/>
    <property type="molecule type" value="Genomic_DNA"/>
</dbReference>
<dbReference type="Gene3D" id="1.20.1280.50">
    <property type="match status" value="1"/>
</dbReference>
<dbReference type="Proteomes" id="UP000289340">
    <property type="component" value="Chromosome 9"/>
</dbReference>
<sequence>MIRGPLVLVEIRHRDNERTKLIRQLPPRAGFKGQNHQRKKRSLRKKAEIEKDKVAAIEKPITLQPGIEMVERLSTMGIASRQTLSSTEGKESEGKLVVKMKEELFLPKDDRDKISELPDNILLHMMDFMDTREAVQTCVLSKRWNNLWKRLSTLLFNTSKFESVFKINKFLCRFLSDRDDSISLLNVDLDVGPPIELELYLSGVLYRPPIELELLHRIMEYAVSHNCQRFTINTGIGFKFEVVTVIFFCPSLTNLRLSCGTPLGRTCKLPKSLQLPVLETLHLHSVFFTASDNGCAEPFSKCFLLNTLVLKRCVLDEHAEVICISNSNLSCLVLDNTLKGAGTIVLSTPKLRLLTIQDYACRNKYSTTCNLSFL</sequence>
<gene>
    <name evidence="2" type="ORF">D0Y65_024129</name>
</gene>
<dbReference type="Pfam" id="PF00646">
    <property type="entry name" value="F-box"/>
    <property type="match status" value="1"/>
</dbReference>
<dbReference type="InterPro" id="IPR036047">
    <property type="entry name" value="F-box-like_dom_sf"/>
</dbReference>
<feature type="domain" description="F-box" evidence="1">
    <location>
        <begin position="111"/>
        <end position="159"/>
    </location>
</feature>
<proteinExistence type="predicted"/>
<dbReference type="SUPFAM" id="SSF52047">
    <property type="entry name" value="RNI-like"/>
    <property type="match status" value="1"/>
</dbReference>
<reference evidence="2 3" key="1">
    <citation type="submission" date="2018-09" db="EMBL/GenBank/DDBJ databases">
        <title>A high-quality reference genome of wild soybean provides a powerful tool to mine soybean genomes.</title>
        <authorList>
            <person name="Xie M."/>
            <person name="Chung C.Y.L."/>
            <person name="Li M.-W."/>
            <person name="Wong F.-L."/>
            <person name="Chan T.-F."/>
            <person name="Lam H.-M."/>
        </authorList>
    </citation>
    <scope>NUCLEOTIDE SEQUENCE [LARGE SCALE GENOMIC DNA]</scope>
    <source>
        <strain evidence="3">cv. W05</strain>
        <tissue evidence="2">Hypocotyl of etiolated seedlings</tissue>
    </source>
</reference>
<evidence type="ECO:0000313" key="3">
    <source>
        <dbReference type="Proteomes" id="UP000289340"/>
    </source>
</evidence>
<protein>
    <submittedName>
        <fullName evidence="2">FBD-associated F-box protein</fullName>
    </submittedName>
</protein>
<dbReference type="SMART" id="SM00256">
    <property type="entry name" value="FBOX"/>
    <property type="match status" value="1"/>
</dbReference>
<evidence type="ECO:0000313" key="2">
    <source>
        <dbReference type="EMBL" id="RZB91988.1"/>
    </source>
</evidence>
<evidence type="ECO:0000259" key="1">
    <source>
        <dbReference type="PROSITE" id="PS50181"/>
    </source>
</evidence>
<accession>A0A445J0V0</accession>
<dbReference type="PROSITE" id="PS50181">
    <property type="entry name" value="FBOX"/>
    <property type="match status" value="1"/>
</dbReference>
<dbReference type="PANTHER" id="PTHR32212">
    <property type="entry name" value="CYCLIN-LIKE F-BOX"/>
    <property type="match status" value="1"/>
</dbReference>
<organism evidence="2 3">
    <name type="scientific">Glycine soja</name>
    <name type="common">Wild soybean</name>
    <dbReference type="NCBI Taxonomy" id="3848"/>
    <lineage>
        <taxon>Eukaryota</taxon>
        <taxon>Viridiplantae</taxon>
        <taxon>Streptophyta</taxon>
        <taxon>Embryophyta</taxon>
        <taxon>Tracheophyta</taxon>
        <taxon>Spermatophyta</taxon>
        <taxon>Magnoliopsida</taxon>
        <taxon>eudicotyledons</taxon>
        <taxon>Gunneridae</taxon>
        <taxon>Pentapetalae</taxon>
        <taxon>rosids</taxon>
        <taxon>fabids</taxon>
        <taxon>Fabales</taxon>
        <taxon>Fabaceae</taxon>
        <taxon>Papilionoideae</taxon>
        <taxon>50 kb inversion clade</taxon>
        <taxon>NPAAA clade</taxon>
        <taxon>indigoferoid/millettioid clade</taxon>
        <taxon>Phaseoleae</taxon>
        <taxon>Glycine</taxon>
        <taxon>Glycine subgen. Soja</taxon>
    </lineage>
</organism>
<dbReference type="SUPFAM" id="SSF81383">
    <property type="entry name" value="F-box domain"/>
    <property type="match status" value="1"/>
</dbReference>
<dbReference type="InterPro" id="IPR001810">
    <property type="entry name" value="F-box_dom"/>
</dbReference>
<dbReference type="InterPro" id="IPR053781">
    <property type="entry name" value="F-box_AtFBL13-like"/>
</dbReference>
<dbReference type="PANTHER" id="PTHR32212:SF267">
    <property type="entry name" value="F-BOX_RNI_FBD-LIKE DOMAIN PROTEIN"/>
    <property type="match status" value="1"/>
</dbReference>
<name>A0A445J0V0_GLYSO</name>